<sequence length="134" mass="15767">MASSWPRSWQLSPRRSTPSSRRRASTTLSGSLKEFLARASSRSRPRPRKRSSRPSSKPCWRRRGSEMVQIRISWDFEEEQKDAEKVLKKIEKALSTSFVLSVSKPYKNREGTGGRIYVRLMKKKRARKKRERKK</sequence>
<dbReference type="AlphaFoldDB" id="C8BND0"/>
<geneLocation type="plasmid" evidence="2">
    <name>pAMT11</name>
</geneLocation>
<feature type="compositionally biased region" description="Low complexity" evidence="1">
    <location>
        <begin position="11"/>
        <end position="40"/>
    </location>
</feature>
<reference evidence="2" key="1">
    <citation type="journal article" date="2011" name="Res. Microbiol.">
        <title>pAMT11, a novel plasmid isolated from a Thermococcus sp. strain closely related to the virus-like integrated element TKV1 of the Thermococcus kodakaraensis genome.</title>
        <authorList>
            <person name="Gonnet M."/>
            <person name="Erauso G."/>
            <person name="Prieur D."/>
            <person name="Le Romancer M."/>
        </authorList>
    </citation>
    <scope>NUCLEOTIDE SEQUENCE</scope>
    <source>
        <strain evidence="2">AMT11</strain>
        <plasmid evidence="2">pAMT11</plasmid>
    </source>
</reference>
<accession>C8BND0</accession>
<feature type="compositionally biased region" description="Basic residues" evidence="1">
    <location>
        <begin position="41"/>
        <end position="52"/>
    </location>
</feature>
<feature type="compositionally biased region" description="Polar residues" evidence="1">
    <location>
        <begin position="1"/>
        <end position="10"/>
    </location>
</feature>
<feature type="region of interest" description="Disordered" evidence="1">
    <location>
        <begin position="1"/>
        <end position="62"/>
    </location>
</feature>
<keyword evidence="2" id="KW-0614">Plasmid</keyword>
<name>C8BND0_9EURY</name>
<dbReference type="EMBL" id="GQ254849">
    <property type="protein sequence ID" value="ACV03437.1"/>
    <property type="molecule type" value="Genomic_DNA"/>
</dbReference>
<protein>
    <submittedName>
        <fullName evidence="2">Uncharacterized protein</fullName>
    </submittedName>
</protein>
<evidence type="ECO:0000313" key="2">
    <source>
        <dbReference type="EMBL" id="ACV03437.1"/>
    </source>
</evidence>
<organism evidence="2">
    <name type="scientific">Thermococcus sp. AMT11</name>
    <dbReference type="NCBI Taxonomy" id="563043"/>
    <lineage>
        <taxon>Archaea</taxon>
        <taxon>Methanobacteriati</taxon>
        <taxon>Methanobacteriota</taxon>
        <taxon>Thermococci</taxon>
        <taxon>Thermococcales</taxon>
        <taxon>Thermococcaceae</taxon>
        <taxon>Thermococcus</taxon>
    </lineage>
</organism>
<proteinExistence type="predicted"/>
<evidence type="ECO:0000256" key="1">
    <source>
        <dbReference type="SAM" id="MobiDB-lite"/>
    </source>
</evidence>